<dbReference type="GO" id="GO:0003700">
    <property type="term" value="F:DNA-binding transcription factor activity"/>
    <property type="evidence" value="ECO:0007669"/>
    <property type="project" value="InterPro"/>
</dbReference>
<keyword evidence="2" id="KW-0805">Transcription regulation</keyword>
<organism evidence="6 7">
    <name type="scientific">Zavarzinia compransoris</name>
    <dbReference type="NCBI Taxonomy" id="1264899"/>
    <lineage>
        <taxon>Bacteria</taxon>
        <taxon>Pseudomonadati</taxon>
        <taxon>Pseudomonadota</taxon>
        <taxon>Alphaproteobacteria</taxon>
        <taxon>Rhodospirillales</taxon>
        <taxon>Zavarziniaceae</taxon>
        <taxon>Zavarzinia</taxon>
    </lineage>
</organism>
<evidence type="ECO:0000256" key="4">
    <source>
        <dbReference type="ARBA" id="ARBA00023163"/>
    </source>
</evidence>
<dbReference type="InterPro" id="IPR036388">
    <property type="entry name" value="WH-like_DNA-bd_sf"/>
</dbReference>
<keyword evidence="3" id="KW-0238">DNA-binding</keyword>
<dbReference type="Pfam" id="PF00126">
    <property type="entry name" value="HTH_1"/>
    <property type="match status" value="1"/>
</dbReference>
<evidence type="ECO:0000256" key="3">
    <source>
        <dbReference type="ARBA" id="ARBA00023125"/>
    </source>
</evidence>
<keyword evidence="7" id="KW-1185">Reference proteome</keyword>
<dbReference type="PROSITE" id="PS50931">
    <property type="entry name" value="HTH_LYSR"/>
    <property type="match status" value="1"/>
</dbReference>
<evidence type="ECO:0000313" key="6">
    <source>
        <dbReference type="EMBL" id="PWR21759.1"/>
    </source>
</evidence>
<evidence type="ECO:0000313" key="7">
    <source>
        <dbReference type="Proteomes" id="UP000246077"/>
    </source>
</evidence>
<evidence type="ECO:0000259" key="5">
    <source>
        <dbReference type="PROSITE" id="PS50931"/>
    </source>
</evidence>
<reference evidence="7" key="1">
    <citation type="submission" date="2018-05" db="EMBL/GenBank/DDBJ databases">
        <title>Zavarzinia sp. HR-AS.</title>
        <authorList>
            <person name="Lee Y."/>
            <person name="Jeon C.O."/>
        </authorList>
    </citation>
    <scope>NUCLEOTIDE SEQUENCE [LARGE SCALE GENOMIC DNA]</scope>
    <source>
        <strain evidence="7">DSM 1231</strain>
    </source>
</reference>
<dbReference type="Gene3D" id="3.40.190.290">
    <property type="match status" value="1"/>
</dbReference>
<dbReference type="OrthoDB" id="7333438at2"/>
<dbReference type="GO" id="GO:0003677">
    <property type="term" value="F:DNA binding"/>
    <property type="evidence" value="ECO:0007669"/>
    <property type="project" value="UniProtKB-KW"/>
</dbReference>
<evidence type="ECO:0000256" key="2">
    <source>
        <dbReference type="ARBA" id="ARBA00023015"/>
    </source>
</evidence>
<dbReference type="PANTHER" id="PTHR30579:SF3">
    <property type="entry name" value="TRANSCRIPTIONAL REGULATORY PROTEIN"/>
    <property type="match status" value="1"/>
</dbReference>
<dbReference type="SUPFAM" id="SSF46785">
    <property type="entry name" value="Winged helix' DNA-binding domain"/>
    <property type="match status" value="1"/>
</dbReference>
<keyword evidence="4" id="KW-0804">Transcription</keyword>
<dbReference type="Proteomes" id="UP000246077">
    <property type="component" value="Unassembled WGS sequence"/>
</dbReference>
<accession>A0A317E438</accession>
<feature type="domain" description="HTH lysR-type" evidence="5">
    <location>
        <begin position="7"/>
        <end position="64"/>
    </location>
</feature>
<dbReference type="AlphaFoldDB" id="A0A317E438"/>
<name>A0A317E438_9PROT</name>
<evidence type="ECO:0000256" key="1">
    <source>
        <dbReference type="ARBA" id="ARBA00009437"/>
    </source>
</evidence>
<dbReference type="InterPro" id="IPR036390">
    <property type="entry name" value="WH_DNA-bd_sf"/>
</dbReference>
<dbReference type="SUPFAM" id="SSF53850">
    <property type="entry name" value="Periplasmic binding protein-like II"/>
    <property type="match status" value="1"/>
</dbReference>
<dbReference type="InterPro" id="IPR005119">
    <property type="entry name" value="LysR_subst-bd"/>
</dbReference>
<dbReference type="InterPro" id="IPR050176">
    <property type="entry name" value="LTTR"/>
</dbReference>
<dbReference type="Pfam" id="PF03466">
    <property type="entry name" value="LysR_substrate"/>
    <property type="match status" value="1"/>
</dbReference>
<comment type="similarity">
    <text evidence="1">Belongs to the LysR transcriptional regulatory family.</text>
</comment>
<gene>
    <name evidence="6" type="ORF">DKG75_07140</name>
</gene>
<protein>
    <submittedName>
        <fullName evidence="6">LysR family transcriptional regulator</fullName>
    </submittedName>
</protein>
<proteinExistence type="inferred from homology"/>
<dbReference type="EMBL" id="QGLF01000002">
    <property type="protein sequence ID" value="PWR21759.1"/>
    <property type="molecule type" value="Genomic_DNA"/>
</dbReference>
<dbReference type="InterPro" id="IPR000847">
    <property type="entry name" value="LysR_HTH_N"/>
</dbReference>
<comment type="caution">
    <text evidence="6">The sequence shown here is derived from an EMBL/GenBank/DDBJ whole genome shotgun (WGS) entry which is preliminary data.</text>
</comment>
<sequence length="301" mass="32419">MSMTGRLDWDDLRYLLAVARAGRVSLAAKRLGVDHSTVIRRIGVLEEALGARLVDRGPTGYDLTDRGVTLVGAAEQMETAALGALDQISGVDTQISGAVRIGAPDGFGTLFLAGRLGRLIGLHPGLELQLVAMPRVFSLSKREADLAISLSPPRSGRLVASKLTDYRLGLYGSDAYLARRGTPTQVEDLPYHSFIGYIDDLLYTPELDYLAEIHPGIRAGLRSAGLVAQLQAARSGFGLCVLPHFAAAAEPGLVPVLPGVVALVRTLYLLTHSDLKDLPRIRAVSRFVVEETRKARDLFMP</sequence>
<dbReference type="PANTHER" id="PTHR30579">
    <property type="entry name" value="TRANSCRIPTIONAL REGULATOR"/>
    <property type="match status" value="1"/>
</dbReference>
<dbReference type="Gene3D" id="1.10.10.10">
    <property type="entry name" value="Winged helix-like DNA-binding domain superfamily/Winged helix DNA-binding domain"/>
    <property type="match status" value="1"/>
</dbReference>